<evidence type="ECO:0000256" key="1">
    <source>
        <dbReference type="SAM" id="Phobius"/>
    </source>
</evidence>
<evidence type="ECO:0000313" key="3">
    <source>
        <dbReference type="Proteomes" id="UP000005297"/>
    </source>
</evidence>
<proteinExistence type="predicted"/>
<feature type="transmembrane region" description="Helical" evidence="1">
    <location>
        <begin position="68"/>
        <end position="89"/>
    </location>
</feature>
<keyword evidence="3" id="KW-1185">Reference proteome</keyword>
<evidence type="ECO:0000313" key="2">
    <source>
        <dbReference type="EMBL" id="EAU55090.1"/>
    </source>
</evidence>
<keyword evidence="1" id="KW-0472">Membrane</keyword>
<gene>
    <name evidence="2" type="ORF">SPV1_07094</name>
</gene>
<dbReference type="HOGENOM" id="CLU_123860_1_0_0"/>
<dbReference type="InParanoid" id="Q0F0D8"/>
<dbReference type="EMBL" id="AATS01000004">
    <property type="protein sequence ID" value="EAU55090.1"/>
    <property type="molecule type" value="Genomic_DNA"/>
</dbReference>
<keyword evidence="1" id="KW-0812">Transmembrane</keyword>
<dbReference type="Proteomes" id="UP000005297">
    <property type="component" value="Unassembled WGS sequence"/>
</dbReference>
<accession>Q0F0D8</accession>
<dbReference type="PANTHER" id="PTHR39594">
    <property type="entry name" value="PROTEIN YCHQ"/>
    <property type="match status" value="1"/>
</dbReference>
<dbReference type="FunCoup" id="Q0F0D8">
    <property type="interactions" value="27"/>
</dbReference>
<dbReference type="OrthoDB" id="5295586at2"/>
<dbReference type="GO" id="GO:0005886">
    <property type="term" value="C:plasma membrane"/>
    <property type="evidence" value="ECO:0007669"/>
    <property type="project" value="TreeGrafter"/>
</dbReference>
<dbReference type="STRING" id="314344.AL013_10790"/>
<dbReference type="RefSeq" id="WP_009851711.1">
    <property type="nucleotide sequence ID" value="NZ_DS022295.1"/>
</dbReference>
<dbReference type="eggNOG" id="COG3094">
    <property type="taxonomic scope" value="Bacteria"/>
</dbReference>
<dbReference type="InterPro" id="IPR007360">
    <property type="entry name" value="SirB"/>
</dbReference>
<protein>
    <recommendedName>
        <fullName evidence="4">Invasion gene expression up-regulator, SirB</fullName>
    </recommendedName>
</protein>
<feature type="transmembrane region" description="Helical" evidence="1">
    <location>
        <begin position="6"/>
        <end position="25"/>
    </location>
</feature>
<reference evidence="2 3" key="1">
    <citation type="submission" date="2006-09" db="EMBL/GenBank/DDBJ databases">
        <authorList>
            <person name="Emerson D."/>
            <person name="Ferriera S."/>
            <person name="Johnson J."/>
            <person name="Kravitz S."/>
            <person name="Halpern A."/>
            <person name="Remington K."/>
            <person name="Beeson K."/>
            <person name="Tran B."/>
            <person name="Rogers Y.-H."/>
            <person name="Friedman R."/>
            <person name="Venter J.C."/>
        </authorList>
    </citation>
    <scope>NUCLEOTIDE SEQUENCE [LARGE SCALE GENOMIC DNA]</scope>
    <source>
        <strain evidence="2 3">PV-1</strain>
    </source>
</reference>
<organism evidence="2 3">
    <name type="scientific">Mariprofundus ferrooxydans PV-1</name>
    <dbReference type="NCBI Taxonomy" id="314345"/>
    <lineage>
        <taxon>Bacteria</taxon>
        <taxon>Pseudomonadati</taxon>
        <taxon>Pseudomonadota</taxon>
        <taxon>Candidatius Mariprofundia</taxon>
        <taxon>Mariprofundales</taxon>
        <taxon>Mariprofundaceae</taxon>
        <taxon>Mariprofundus</taxon>
    </lineage>
</organism>
<evidence type="ECO:0008006" key="4">
    <source>
        <dbReference type="Google" id="ProtNLM"/>
    </source>
</evidence>
<name>Q0F0D8_9PROT</name>
<dbReference type="Pfam" id="PF04247">
    <property type="entry name" value="SirB"/>
    <property type="match status" value="1"/>
</dbReference>
<dbReference type="PIRSF" id="PIRSF005610">
    <property type="entry name" value="SirB"/>
    <property type="match status" value="1"/>
</dbReference>
<dbReference type="AlphaFoldDB" id="Q0F0D8"/>
<dbReference type="PANTHER" id="PTHR39594:SF1">
    <property type="entry name" value="PROTEIN YCHQ"/>
    <property type="match status" value="1"/>
</dbReference>
<sequence length="124" mass="14234">MITWLLPLHISLVGLSLVLFTWRGVRTWQGRPINGRLLHRYVPDTVDTMLLASGIFLAWSLQVMPWHAAWLAAKLIAILLYILLGFVVFRYRGAIWINRASFVIALIAVVYIVAVAHTMQPWPW</sequence>
<keyword evidence="1" id="KW-1133">Transmembrane helix</keyword>
<comment type="caution">
    <text evidence="2">The sequence shown here is derived from an EMBL/GenBank/DDBJ whole genome shotgun (WGS) entry which is preliminary data.</text>
</comment>
<feature type="transmembrane region" description="Helical" evidence="1">
    <location>
        <begin position="101"/>
        <end position="119"/>
    </location>
</feature>